<sequence>MDATDTAMHARCSAIKSTFSASQRTSIPDNGNCNRSKHVARSGESAGVPAVDENEVKGGGGNADRLGASRERGFSLVSDD</sequence>
<comment type="caution">
    <text evidence="2">The sequence shown here is derived from an EMBL/GenBank/DDBJ whole genome shotgun (WGS) entry which is preliminary data.</text>
</comment>
<evidence type="ECO:0000313" key="3">
    <source>
        <dbReference type="Proteomes" id="UP000600918"/>
    </source>
</evidence>
<name>A0A834NQ65_VESPE</name>
<feature type="compositionally biased region" description="Polar residues" evidence="1">
    <location>
        <begin position="23"/>
        <end position="34"/>
    </location>
</feature>
<evidence type="ECO:0000313" key="2">
    <source>
        <dbReference type="EMBL" id="KAF7415411.1"/>
    </source>
</evidence>
<keyword evidence="3" id="KW-1185">Reference proteome</keyword>
<accession>A0A834NQ65</accession>
<dbReference type="AlphaFoldDB" id="A0A834NQ65"/>
<gene>
    <name evidence="2" type="ORF">H0235_012003</name>
</gene>
<evidence type="ECO:0000256" key="1">
    <source>
        <dbReference type="SAM" id="MobiDB-lite"/>
    </source>
</evidence>
<dbReference type="Proteomes" id="UP000600918">
    <property type="component" value="Unassembled WGS sequence"/>
</dbReference>
<feature type="region of interest" description="Disordered" evidence="1">
    <location>
        <begin position="23"/>
        <end position="80"/>
    </location>
</feature>
<proteinExistence type="predicted"/>
<dbReference type="EMBL" id="JACSDY010000011">
    <property type="protein sequence ID" value="KAF7415411.1"/>
    <property type="molecule type" value="Genomic_DNA"/>
</dbReference>
<reference evidence="2" key="1">
    <citation type="journal article" date="2020" name="G3 (Bethesda)">
        <title>High-Quality Assemblies for Three Invasive Social Wasps from the &lt;i&gt;Vespula&lt;/i&gt; Genus.</title>
        <authorList>
            <person name="Harrop T.W.R."/>
            <person name="Guhlin J."/>
            <person name="McLaughlin G.M."/>
            <person name="Permina E."/>
            <person name="Stockwell P."/>
            <person name="Gilligan J."/>
            <person name="Le Lec M.F."/>
            <person name="Gruber M.A.M."/>
            <person name="Quinn O."/>
            <person name="Lovegrove M."/>
            <person name="Duncan E.J."/>
            <person name="Remnant E.J."/>
            <person name="Van Eeckhoven J."/>
            <person name="Graham B."/>
            <person name="Knapp R.A."/>
            <person name="Langford K.W."/>
            <person name="Kronenberg Z."/>
            <person name="Press M.O."/>
            <person name="Eacker S.M."/>
            <person name="Wilson-Rankin E.E."/>
            <person name="Purcell J."/>
            <person name="Lester P.J."/>
            <person name="Dearden P.K."/>
        </authorList>
    </citation>
    <scope>NUCLEOTIDE SEQUENCE</scope>
    <source>
        <strain evidence="2">Volc-1</strain>
    </source>
</reference>
<protein>
    <submittedName>
        <fullName evidence="2">Uncharacterized protein</fullName>
    </submittedName>
</protein>
<organism evidence="2 3">
    <name type="scientific">Vespula pensylvanica</name>
    <name type="common">Western yellow jacket</name>
    <name type="synonym">Wasp</name>
    <dbReference type="NCBI Taxonomy" id="30213"/>
    <lineage>
        <taxon>Eukaryota</taxon>
        <taxon>Metazoa</taxon>
        <taxon>Ecdysozoa</taxon>
        <taxon>Arthropoda</taxon>
        <taxon>Hexapoda</taxon>
        <taxon>Insecta</taxon>
        <taxon>Pterygota</taxon>
        <taxon>Neoptera</taxon>
        <taxon>Endopterygota</taxon>
        <taxon>Hymenoptera</taxon>
        <taxon>Apocrita</taxon>
        <taxon>Aculeata</taxon>
        <taxon>Vespoidea</taxon>
        <taxon>Vespidae</taxon>
        <taxon>Vespinae</taxon>
        <taxon>Vespula</taxon>
    </lineage>
</organism>